<sequence length="676" mass="71208">MAKGYAIEELSRNATPVIAIKTVEPHPFVVGDKVRIYNAPGGGTASFMRDNPYTVATVTDAGASTFYRMTLTGNVPASSASMITTTAITAGTVYANSNQSVLITTADPLNLQTEPRIQIRGVTHPLGNIELIKFINIQVNPENVTIVSPTQFIVRLTRPQPTWTPGGSAIVWTTGTVDYVPSGAVVALDDGINIAGGRIGGIGIDTYNSRIYRIKQEGEVIAGLLGLAAESKGVDYPFLRLFDTTDTSRLSKSPIRQGVQLNTAAATLRSALDSVIEIFQGYDAKKRRYYVDLDGRLVYEIINDTQPATATAPYKIITTGAGSPDSNTAAATVAPYSLTVNWDQDTSKRALFTSSTRTGAPIADLVKSDSPDALGTAYKRLGAPYFDDSVDYPTGAGDRLILRQQAAKSYFLERHAPVLSGGFTLRGGGDAAWNSLGFSSGYAQITTATSATIYPPATYPVSNVTTGVGTARFSTAPYKHNFVAGMTAVIAGIAPSAFAGTVTIIDTPLPTSFTYAAGYFPNRQGTADGDASVTAYGLFVRTGTAPNQIVTVTLPAAHGIATGATTVVSGLTGTAGTSMNGTATATVTSDYVFTYPSTGSNGTATGIGTVSSISLVPRWEPGQWVDVTAAELGLSGMYRVEQVDWSLEPGSFQQVISVVFNRRPTKTLTKLLKENT</sequence>
<evidence type="ECO:0000313" key="1">
    <source>
        <dbReference type="EMBL" id="CAB4189327.1"/>
    </source>
</evidence>
<accession>A0A6J5R3Y1</accession>
<name>A0A6J5R3Y1_9CAUD</name>
<protein>
    <submittedName>
        <fullName evidence="1">Uncharacterized protein</fullName>
    </submittedName>
</protein>
<reference evidence="1" key="1">
    <citation type="submission" date="2020-05" db="EMBL/GenBank/DDBJ databases">
        <authorList>
            <person name="Chiriac C."/>
            <person name="Salcher M."/>
            <person name="Ghai R."/>
            <person name="Kavagutti S V."/>
        </authorList>
    </citation>
    <scope>NUCLEOTIDE SEQUENCE</scope>
</reference>
<gene>
    <name evidence="1" type="ORF">UFOVP1184_22</name>
</gene>
<organism evidence="1">
    <name type="scientific">uncultured Caudovirales phage</name>
    <dbReference type="NCBI Taxonomy" id="2100421"/>
    <lineage>
        <taxon>Viruses</taxon>
        <taxon>Duplodnaviria</taxon>
        <taxon>Heunggongvirae</taxon>
        <taxon>Uroviricota</taxon>
        <taxon>Caudoviricetes</taxon>
        <taxon>Peduoviridae</taxon>
        <taxon>Maltschvirus</taxon>
        <taxon>Maltschvirus maltsch</taxon>
    </lineage>
</organism>
<dbReference type="EMBL" id="LR797135">
    <property type="protein sequence ID" value="CAB4189327.1"/>
    <property type="molecule type" value="Genomic_DNA"/>
</dbReference>
<proteinExistence type="predicted"/>